<keyword evidence="2" id="KW-0732">Signal</keyword>
<gene>
    <name evidence="3" type="ORF">FOL47_007348</name>
</gene>
<dbReference type="EMBL" id="JAAPAO010000043">
    <property type="protein sequence ID" value="KAF4675757.1"/>
    <property type="molecule type" value="Genomic_DNA"/>
</dbReference>
<feature type="signal peptide" evidence="2">
    <location>
        <begin position="1"/>
        <end position="20"/>
    </location>
</feature>
<organism evidence="3 4">
    <name type="scientific">Perkinsus chesapeaki</name>
    <name type="common">Clam parasite</name>
    <name type="synonym">Perkinsus andrewsi</name>
    <dbReference type="NCBI Taxonomy" id="330153"/>
    <lineage>
        <taxon>Eukaryota</taxon>
        <taxon>Sar</taxon>
        <taxon>Alveolata</taxon>
        <taxon>Perkinsozoa</taxon>
        <taxon>Perkinsea</taxon>
        <taxon>Perkinsida</taxon>
        <taxon>Perkinsidae</taxon>
        <taxon>Perkinsus</taxon>
    </lineage>
</organism>
<feature type="chain" id="PRO_5029516854" evidence="2">
    <location>
        <begin position="21"/>
        <end position="332"/>
    </location>
</feature>
<dbReference type="AlphaFoldDB" id="A0A7J6MWM3"/>
<feature type="compositionally biased region" description="Low complexity" evidence="1">
    <location>
        <begin position="168"/>
        <end position="178"/>
    </location>
</feature>
<name>A0A7J6MWM3_PERCH</name>
<comment type="caution">
    <text evidence="3">The sequence shown here is derived from an EMBL/GenBank/DDBJ whole genome shotgun (WGS) entry which is preliminary data.</text>
</comment>
<sequence>MRLPYVVLIKLLLLVKNTKGATNIVGASSYSHLAGEYKGSGECDKLPGLKGFQVHIKEKDSGLMANITAEGSGWSLPLGKPVQLKEYRYEALKDVYYKGRGKSSVGKFMKDLYDSVGFDYQKVTLARDIVIAEAPDGIIVGLHPTRNPLNYVIEGLMCSFSLPKLGSTTTTQTSTESSQSEKLERLKKRKLPLEASESNEGGSVKKRKTTTPTDFLPDGSYETKNVWGHSDKALVDISSKSGVIWCGISFHGSDNVDLPKTELEQKDDDCMYPKAPPTNAAVKTITFVYQKVTPSWSTLRICRGPKGGWELQMVDSSTRLPCMNLELDRRGS</sequence>
<evidence type="ECO:0000256" key="2">
    <source>
        <dbReference type="SAM" id="SignalP"/>
    </source>
</evidence>
<dbReference type="Proteomes" id="UP000591131">
    <property type="component" value="Unassembled WGS sequence"/>
</dbReference>
<evidence type="ECO:0000313" key="4">
    <source>
        <dbReference type="Proteomes" id="UP000591131"/>
    </source>
</evidence>
<protein>
    <submittedName>
        <fullName evidence="3">Uncharacterized protein</fullName>
    </submittedName>
</protein>
<reference evidence="3 4" key="1">
    <citation type="submission" date="2020-04" db="EMBL/GenBank/DDBJ databases">
        <title>Perkinsus chesapeaki whole genome sequence.</title>
        <authorList>
            <person name="Bogema D.R."/>
        </authorList>
    </citation>
    <scope>NUCLEOTIDE SEQUENCE [LARGE SCALE GENOMIC DNA]</scope>
    <source>
        <strain evidence="3">ATCC PRA-425</strain>
    </source>
</reference>
<evidence type="ECO:0000313" key="3">
    <source>
        <dbReference type="EMBL" id="KAF4675757.1"/>
    </source>
</evidence>
<feature type="region of interest" description="Disordered" evidence="1">
    <location>
        <begin position="168"/>
        <end position="215"/>
    </location>
</feature>
<evidence type="ECO:0000256" key="1">
    <source>
        <dbReference type="SAM" id="MobiDB-lite"/>
    </source>
</evidence>
<accession>A0A7J6MWM3</accession>
<keyword evidence="4" id="KW-1185">Reference proteome</keyword>
<proteinExistence type="predicted"/>